<comment type="subcellular location">
    <subcellularLocation>
        <location evidence="1">Membrane</location>
        <topology evidence="1">Lipid-anchor</topology>
    </subcellularLocation>
</comment>
<dbReference type="AlphaFoldDB" id="A0AA88I8T6"/>
<evidence type="ECO:0000259" key="5">
    <source>
        <dbReference type="Pfam" id="PF07159"/>
    </source>
</evidence>
<evidence type="ECO:0000313" key="7">
    <source>
        <dbReference type="Proteomes" id="UP001187531"/>
    </source>
</evidence>
<evidence type="ECO:0000313" key="6">
    <source>
        <dbReference type="EMBL" id="KAK2722469.1"/>
    </source>
</evidence>
<accession>A0AA88I8T6</accession>
<dbReference type="GO" id="GO:0016020">
    <property type="term" value="C:membrane"/>
    <property type="evidence" value="ECO:0007669"/>
    <property type="project" value="UniProtKB-SubCell"/>
</dbReference>
<gene>
    <name evidence="6" type="ORF">QYM36_002868</name>
</gene>
<dbReference type="GO" id="GO:0030833">
    <property type="term" value="P:regulation of actin filament polymerization"/>
    <property type="evidence" value="ECO:0007669"/>
    <property type="project" value="InterPro"/>
</dbReference>
<dbReference type="Pfam" id="PF07159">
    <property type="entry name" value="CYRIA-B_Rac1-bd"/>
    <property type="match status" value="1"/>
</dbReference>
<keyword evidence="3" id="KW-0472">Membrane</keyword>
<dbReference type="InterPro" id="IPR039789">
    <property type="entry name" value="CYRI"/>
</dbReference>
<feature type="non-terminal residue" evidence="6">
    <location>
        <position position="240"/>
    </location>
</feature>
<evidence type="ECO:0000256" key="3">
    <source>
        <dbReference type="ARBA" id="ARBA00023136"/>
    </source>
</evidence>
<keyword evidence="7" id="KW-1185">Reference proteome</keyword>
<dbReference type="GO" id="GO:0031267">
    <property type="term" value="F:small GTPase binding"/>
    <property type="evidence" value="ECO:0007669"/>
    <property type="project" value="InterPro"/>
</dbReference>
<comment type="similarity">
    <text evidence="2">Belongs to the CYRI family.</text>
</comment>
<keyword evidence="4" id="KW-0449">Lipoprotein</keyword>
<sequence>AITNPMPDTSQKVKGALFPLVQKLRRFYDFSLEIDRIVPLILEELISGSKSPKSHLETQQALVKQFAEILEFVMKFDEIKMMLPAIQNDFSYYRRMLSRDSTSRLEMDGVLEDKDPDLPREVAGKMSLFYANPTPMLKTLSDATTKFVNETNLVENTSETLGTMAIVCQRMIDNPDLISRFQREETYLFVLRVIVGLVVLYDHVHPQGAFVKTSHIDIKGCVKVLKEQPPALSENLLNAL</sequence>
<organism evidence="6 7">
    <name type="scientific">Artemia franciscana</name>
    <name type="common">Brine shrimp</name>
    <name type="synonym">Artemia sanfranciscana</name>
    <dbReference type="NCBI Taxonomy" id="6661"/>
    <lineage>
        <taxon>Eukaryota</taxon>
        <taxon>Metazoa</taxon>
        <taxon>Ecdysozoa</taxon>
        <taxon>Arthropoda</taxon>
        <taxon>Crustacea</taxon>
        <taxon>Branchiopoda</taxon>
        <taxon>Anostraca</taxon>
        <taxon>Artemiidae</taxon>
        <taxon>Artemia</taxon>
    </lineage>
</organism>
<protein>
    <recommendedName>
        <fullName evidence="5">CYRIA/CYRIB Rac1 binding domain-containing protein</fullName>
    </recommendedName>
</protein>
<proteinExistence type="inferred from homology"/>
<evidence type="ECO:0000256" key="4">
    <source>
        <dbReference type="ARBA" id="ARBA00023288"/>
    </source>
</evidence>
<dbReference type="Proteomes" id="UP001187531">
    <property type="component" value="Unassembled WGS sequence"/>
</dbReference>
<evidence type="ECO:0000256" key="2">
    <source>
        <dbReference type="ARBA" id="ARBA00005778"/>
    </source>
</evidence>
<reference evidence="6" key="1">
    <citation type="submission" date="2023-07" db="EMBL/GenBank/DDBJ databases">
        <title>Chromosome-level genome assembly of Artemia franciscana.</title>
        <authorList>
            <person name="Jo E."/>
        </authorList>
    </citation>
    <scope>NUCLEOTIDE SEQUENCE</scope>
    <source>
        <tissue evidence="6">Whole body</tissue>
    </source>
</reference>
<evidence type="ECO:0000256" key="1">
    <source>
        <dbReference type="ARBA" id="ARBA00004635"/>
    </source>
</evidence>
<dbReference type="InterPro" id="IPR009828">
    <property type="entry name" value="CYRIA/CYRIB_Rac1-bd"/>
</dbReference>
<feature type="domain" description="CYRIA/CYRIB Rac1 binding" evidence="5">
    <location>
        <begin position="1"/>
        <end position="240"/>
    </location>
</feature>
<feature type="non-terminal residue" evidence="6">
    <location>
        <position position="1"/>
    </location>
</feature>
<dbReference type="PANTHER" id="PTHR12422">
    <property type="entry name" value="GH09096P"/>
    <property type="match status" value="1"/>
</dbReference>
<dbReference type="EMBL" id="JAVRJZ010000005">
    <property type="protein sequence ID" value="KAK2722469.1"/>
    <property type="molecule type" value="Genomic_DNA"/>
</dbReference>
<name>A0AA88I8T6_ARTSF</name>
<comment type="caution">
    <text evidence="6">The sequence shown here is derived from an EMBL/GenBank/DDBJ whole genome shotgun (WGS) entry which is preliminary data.</text>
</comment>